<gene>
    <name evidence="1" type="ORF">H9875_08600</name>
</gene>
<name>A0A9D1QUS1_9LACO</name>
<evidence type="ECO:0000313" key="1">
    <source>
        <dbReference type="EMBL" id="HIW72667.1"/>
    </source>
</evidence>
<proteinExistence type="predicted"/>
<organism evidence="1 2">
    <name type="scientific">Candidatus Levilactobacillus faecigallinarum</name>
    <dbReference type="NCBI Taxonomy" id="2838638"/>
    <lineage>
        <taxon>Bacteria</taxon>
        <taxon>Bacillati</taxon>
        <taxon>Bacillota</taxon>
        <taxon>Bacilli</taxon>
        <taxon>Lactobacillales</taxon>
        <taxon>Lactobacillaceae</taxon>
        <taxon>Levilactobacillus</taxon>
    </lineage>
</organism>
<dbReference type="Proteomes" id="UP000886822">
    <property type="component" value="Unassembled WGS sequence"/>
</dbReference>
<evidence type="ECO:0000313" key="2">
    <source>
        <dbReference type="Proteomes" id="UP000886822"/>
    </source>
</evidence>
<sequence>MELAVHIQWWKLIPWKEISTYLVPLVSILASYLIGRIQSSNSQRNDVRQKRYEQLYLPVIRDLIESGYWRTDPQVAHKSIATDFYPMLSQHIELMGNRSAIAFINFEMPLFTYKVDLGLLLDSHKNPKETPYKIPQKDKDAYNIAFLSLVAALLAESSQLAHKLKFPDLSETISSSFDLQMHKWLQLEDQDQN</sequence>
<dbReference type="AlphaFoldDB" id="A0A9D1QUS1"/>
<protein>
    <submittedName>
        <fullName evidence="1">Uncharacterized protein</fullName>
    </submittedName>
</protein>
<accession>A0A9D1QUS1</accession>
<reference evidence="1" key="1">
    <citation type="journal article" date="2021" name="PeerJ">
        <title>Extensive microbial diversity within the chicken gut microbiome revealed by metagenomics and culture.</title>
        <authorList>
            <person name="Gilroy R."/>
            <person name="Ravi A."/>
            <person name="Getino M."/>
            <person name="Pursley I."/>
            <person name="Horton D.L."/>
            <person name="Alikhan N.F."/>
            <person name="Baker D."/>
            <person name="Gharbi K."/>
            <person name="Hall N."/>
            <person name="Watson M."/>
            <person name="Adriaenssens E.M."/>
            <person name="Foster-Nyarko E."/>
            <person name="Jarju S."/>
            <person name="Secka A."/>
            <person name="Antonio M."/>
            <person name="Oren A."/>
            <person name="Chaudhuri R.R."/>
            <person name="La Ragione R."/>
            <person name="Hildebrand F."/>
            <person name="Pallen M.J."/>
        </authorList>
    </citation>
    <scope>NUCLEOTIDE SEQUENCE</scope>
    <source>
        <strain evidence="1">CHK173-259</strain>
    </source>
</reference>
<dbReference type="EMBL" id="DXGJ01000065">
    <property type="protein sequence ID" value="HIW72667.1"/>
    <property type="molecule type" value="Genomic_DNA"/>
</dbReference>
<reference evidence="1" key="2">
    <citation type="submission" date="2021-04" db="EMBL/GenBank/DDBJ databases">
        <authorList>
            <person name="Gilroy R."/>
        </authorList>
    </citation>
    <scope>NUCLEOTIDE SEQUENCE</scope>
    <source>
        <strain evidence="1">CHK173-259</strain>
    </source>
</reference>
<comment type="caution">
    <text evidence="1">The sequence shown here is derived from an EMBL/GenBank/DDBJ whole genome shotgun (WGS) entry which is preliminary data.</text>
</comment>